<sequence>MAARHAPRGPVSEQAGAWRYINGAIHRGRSPAAAIISPHGTRSLRGRRGRPVAAGPGLRDRGPQLALPGR</sequence>
<gene>
    <name evidence="2" type="ORF">ACFFX0_01645</name>
</gene>
<dbReference type="Proteomes" id="UP001589575">
    <property type="component" value="Unassembled WGS sequence"/>
</dbReference>
<proteinExistence type="predicted"/>
<evidence type="ECO:0000313" key="2">
    <source>
        <dbReference type="EMBL" id="MFB9069966.1"/>
    </source>
</evidence>
<evidence type="ECO:0000256" key="1">
    <source>
        <dbReference type="SAM" id="MobiDB-lite"/>
    </source>
</evidence>
<accession>A0ABV5FTH0</accession>
<comment type="caution">
    <text evidence="2">The sequence shown here is derived from an EMBL/GenBank/DDBJ whole genome shotgun (WGS) entry which is preliminary data.</text>
</comment>
<reference evidence="2 3" key="1">
    <citation type="submission" date="2024-09" db="EMBL/GenBank/DDBJ databases">
        <authorList>
            <person name="Sun Q."/>
            <person name="Mori K."/>
        </authorList>
    </citation>
    <scope>NUCLEOTIDE SEQUENCE [LARGE SCALE GENOMIC DNA]</scope>
    <source>
        <strain evidence="2 3">CCM 7609</strain>
    </source>
</reference>
<name>A0ABV5FTH0_9MICC</name>
<dbReference type="EMBL" id="JBHMFI010000001">
    <property type="protein sequence ID" value="MFB9069966.1"/>
    <property type="molecule type" value="Genomic_DNA"/>
</dbReference>
<keyword evidence="3" id="KW-1185">Reference proteome</keyword>
<protein>
    <submittedName>
        <fullName evidence="2">Uncharacterized protein</fullName>
    </submittedName>
</protein>
<feature type="region of interest" description="Disordered" evidence="1">
    <location>
        <begin position="31"/>
        <end position="70"/>
    </location>
</feature>
<evidence type="ECO:0000313" key="3">
    <source>
        <dbReference type="Proteomes" id="UP001589575"/>
    </source>
</evidence>
<organism evidence="2 3">
    <name type="scientific">Citricoccus parietis</name>
    <dbReference type="NCBI Taxonomy" id="592307"/>
    <lineage>
        <taxon>Bacteria</taxon>
        <taxon>Bacillati</taxon>
        <taxon>Actinomycetota</taxon>
        <taxon>Actinomycetes</taxon>
        <taxon>Micrococcales</taxon>
        <taxon>Micrococcaceae</taxon>
        <taxon>Citricoccus</taxon>
    </lineage>
</organism>